<proteinExistence type="predicted"/>
<evidence type="ECO:0000313" key="3">
    <source>
        <dbReference type="Proteomes" id="UP000054937"/>
    </source>
</evidence>
<feature type="region of interest" description="Disordered" evidence="1">
    <location>
        <begin position="1"/>
        <end position="29"/>
    </location>
</feature>
<feature type="region of interest" description="Disordered" evidence="1">
    <location>
        <begin position="75"/>
        <end position="96"/>
    </location>
</feature>
<feature type="region of interest" description="Disordered" evidence="1">
    <location>
        <begin position="156"/>
        <end position="191"/>
    </location>
</feature>
<organism evidence="2 3">
    <name type="scientific">Pseudocohnilembus persalinus</name>
    <name type="common">Ciliate</name>
    <dbReference type="NCBI Taxonomy" id="266149"/>
    <lineage>
        <taxon>Eukaryota</taxon>
        <taxon>Sar</taxon>
        <taxon>Alveolata</taxon>
        <taxon>Ciliophora</taxon>
        <taxon>Intramacronucleata</taxon>
        <taxon>Oligohymenophorea</taxon>
        <taxon>Scuticociliatia</taxon>
        <taxon>Philasterida</taxon>
        <taxon>Pseudocohnilembidae</taxon>
        <taxon>Pseudocohnilembus</taxon>
    </lineage>
</organism>
<keyword evidence="3" id="KW-1185">Reference proteome</keyword>
<sequence>MQEDIYKQDNNYETQENGSQINESKQTNKYKFDFIQEQQNLQNGQQQTNNNQVNQFQVQNQLKYMEIENENKDDDYQNQTKNYCKQNPSFNKNIGDLQEISPKNTLSEEDQNEKQNNQQKQQNFYFSQNKIGAVSGKKFKKKNNIDYKQFQIQENSFNSDSEDYNNNENSDQNKSQNSGSNSKKKPQIQIQQKIGEQRVYNFKTKKNFQFSQSQSNIEFNSQNPDDQYLPEKLGMSENYGKSTQKNVNNKIDLNDLEDFKFKNNAKKKKSNNNIYSVNQQGLDKNSNIDNEINDNDNLYTKASISDETKNLNFNSKIQAQNQQQQHIEDQLYIQNNYDSDNNVIPRQKILNKQKRLQLNGYSCPDCEKFYRTIDPDGEFQLQNNCSKHRDIRPPLIQKVNNSDDSFSQ</sequence>
<evidence type="ECO:0000313" key="2">
    <source>
        <dbReference type="EMBL" id="KRX01235.1"/>
    </source>
</evidence>
<dbReference type="InParanoid" id="A0A0V0QG72"/>
<feature type="compositionally biased region" description="Polar residues" evidence="1">
    <location>
        <begin position="77"/>
        <end position="92"/>
    </location>
</feature>
<dbReference type="AlphaFoldDB" id="A0A0V0QG72"/>
<feature type="compositionally biased region" description="Polar residues" evidence="1">
    <location>
        <begin position="8"/>
        <end position="29"/>
    </location>
</feature>
<feature type="region of interest" description="Disordered" evidence="1">
    <location>
        <begin position="213"/>
        <end position="246"/>
    </location>
</feature>
<name>A0A0V0QG72_PSEPJ</name>
<gene>
    <name evidence="2" type="ORF">PPERSA_05821</name>
</gene>
<reference evidence="2 3" key="1">
    <citation type="journal article" date="2015" name="Sci. Rep.">
        <title>Genome of the facultative scuticociliatosis pathogen Pseudocohnilembus persalinus provides insight into its virulence through horizontal gene transfer.</title>
        <authorList>
            <person name="Xiong J."/>
            <person name="Wang G."/>
            <person name="Cheng J."/>
            <person name="Tian M."/>
            <person name="Pan X."/>
            <person name="Warren A."/>
            <person name="Jiang C."/>
            <person name="Yuan D."/>
            <person name="Miao W."/>
        </authorList>
    </citation>
    <scope>NUCLEOTIDE SEQUENCE [LARGE SCALE GENOMIC DNA]</scope>
    <source>
        <strain evidence="2">36N120E</strain>
    </source>
</reference>
<feature type="compositionally biased region" description="Polar residues" evidence="1">
    <location>
        <begin position="213"/>
        <end position="225"/>
    </location>
</feature>
<protein>
    <submittedName>
        <fullName evidence="2">Uncharacterized protein</fullName>
    </submittedName>
</protein>
<feature type="compositionally biased region" description="Low complexity" evidence="1">
    <location>
        <begin position="166"/>
        <end position="191"/>
    </location>
</feature>
<comment type="caution">
    <text evidence="2">The sequence shown here is derived from an EMBL/GenBank/DDBJ whole genome shotgun (WGS) entry which is preliminary data.</text>
</comment>
<dbReference type="OrthoDB" id="5801062at2759"/>
<evidence type="ECO:0000256" key="1">
    <source>
        <dbReference type="SAM" id="MobiDB-lite"/>
    </source>
</evidence>
<feature type="region of interest" description="Disordered" evidence="1">
    <location>
        <begin position="270"/>
        <end position="289"/>
    </location>
</feature>
<dbReference type="Proteomes" id="UP000054937">
    <property type="component" value="Unassembled WGS sequence"/>
</dbReference>
<accession>A0A0V0QG72</accession>
<dbReference type="EMBL" id="LDAU01000173">
    <property type="protein sequence ID" value="KRX01235.1"/>
    <property type="molecule type" value="Genomic_DNA"/>
</dbReference>